<dbReference type="FunFam" id="3.40.50.150:FF:000013">
    <property type="entry name" value="Spermidine synthase"/>
    <property type="match status" value="1"/>
</dbReference>
<comment type="caution">
    <text evidence="6">The sequence shown here is derived from an EMBL/GenBank/DDBJ whole genome shotgun (WGS) entry which is preliminary data.</text>
</comment>
<dbReference type="EMBL" id="JBJKTR010000018">
    <property type="protein sequence ID" value="KAL3334668.1"/>
    <property type="molecule type" value="Genomic_DNA"/>
</dbReference>
<feature type="domain" description="PABS" evidence="5">
    <location>
        <begin position="33"/>
        <end position="272"/>
    </location>
</feature>
<feature type="active site" description="Proton acceptor" evidence="3">
    <location>
        <position position="191"/>
    </location>
</feature>
<dbReference type="Pfam" id="PF17284">
    <property type="entry name" value="Spermine_synt_N"/>
    <property type="match status" value="1"/>
</dbReference>
<evidence type="ECO:0000313" key="6">
    <source>
        <dbReference type="EMBL" id="KAL3334668.1"/>
    </source>
</evidence>
<dbReference type="PROSITE" id="PS51006">
    <property type="entry name" value="PABS_2"/>
    <property type="match status" value="1"/>
</dbReference>
<dbReference type="InterPro" id="IPR035246">
    <property type="entry name" value="Spermidine_synt_N"/>
</dbReference>
<dbReference type="Pfam" id="PF01564">
    <property type="entry name" value="Spermine_synth"/>
    <property type="match status" value="1"/>
</dbReference>
<keyword evidence="7" id="KW-1185">Reference proteome</keyword>
<dbReference type="InterPro" id="IPR037163">
    <property type="entry name" value="Spermidine_synt_N_sf"/>
</dbReference>
<evidence type="ECO:0000256" key="2">
    <source>
        <dbReference type="ARBA" id="ARBA00022679"/>
    </source>
</evidence>
<name>A0ABD2RS06_9SOLN</name>
<dbReference type="SUPFAM" id="SSF53335">
    <property type="entry name" value="S-adenosyl-L-methionine-dependent methyltransferases"/>
    <property type="match status" value="1"/>
</dbReference>
<dbReference type="GO" id="GO:0006596">
    <property type="term" value="P:polyamine biosynthetic process"/>
    <property type="evidence" value="ECO:0007669"/>
    <property type="project" value="UniProtKB-UniRule"/>
</dbReference>
<accession>A0ABD2RS06</accession>
<dbReference type="CDD" id="cd02440">
    <property type="entry name" value="AdoMet_MTases"/>
    <property type="match status" value="1"/>
</dbReference>
<dbReference type="GO" id="GO:0016740">
    <property type="term" value="F:transferase activity"/>
    <property type="evidence" value="ECO:0007669"/>
    <property type="project" value="UniProtKB-UniRule"/>
</dbReference>
<proteinExistence type="inferred from homology"/>
<dbReference type="PROSITE" id="PS01330">
    <property type="entry name" value="PABS_1"/>
    <property type="match status" value="1"/>
</dbReference>
<gene>
    <name evidence="6" type="ORF">AABB24_031080</name>
</gene>
<dbReference type="AlphaFoldDB" id="A0ABD2RS06"/>
<protein>
    <recommendedName>
        <fullName evidence="5">PABS domain-containing protein</fullName>
    </recommendedName>
</protein>
<dbReference type="InterPro" id="IPR030373">
    <property type="entry name" value="PABS_CS"/>
</dbReference>
<sequence>TLSFRNKIKIKMEEEYVSVDHSGKEMECLSIIPGWYSDVSDLFPVPGEIMSIKIEKILFKGRSKYQDIMIFQSLTFGKVIVLDGIIQHTERDVCSYVEMIVHLPLASIPNPKKVLIVGGGMGFTLREVLRYPSVEKVDLVEIDAMVVNASRKYFPDIAKGYEDPHATLYVEDGNAFVKNTAPGTYDAIIVDSSDPIGPSKNFFEKPFFEAVSKALRPGGVYSTQAESAWVFLDIIQKIVEDCNIFFKGSVNYGWTNVPSFLSGAIGFVICSTEGPLVDFKNPVNKVDIDIISTKSESPLKYYNSEVHTAAFALPTFAQKVLCPKK</sequence>
<evidence type="ECO:0000256" key="3">
    <source>
        <dbReference type="PROSITE-ProRule" id="PRU00354"/>
    </source>
</evidence>
<reference evidence="6 7" key="1">
    <citation type="submission" date="2024-05" db="EMBL/GenBank/DDBJ databases">
        <title>De novo assembly of an allotetraploid wild potato.</title>
        <authorList>
            <person name="Hosaka A.J."/>
        </authorList>
    </citation>
    <scope>NUCLEOTIDE SEQUENCE [LARGE SCALE GENOMIC DNA]</scope>
    <source>
        <tissue evidence="6">Young leaves</tissue>
    </source>
</reference>
<keyword evidence="2 3" id="KW-0808">Transferase</keyword>
<keyword evidence="3" id="KW-0620">Polyamine biosynthesis</keyword>
<dbReference type="HAMAP" id="MF_00198">
    <property type="entry name" value="Spermidine_synth"/>
    <property type="match status" value="1"/>
</dbReference>
<evidence type="ECO:0000313" key="7">
    <source>
        <dbReference type="Proteomes" id="UP001627284"/>
    </source>
</evidence>
<dbReference type="PANTHER" id="PTHR11558">
    <property type="entry name" value="SPERMIDINE/SPERMINE SYNTHASE"/>
    <property type="match status" value="1"/>
</dbReference>
<dbReference type="InterPro" id="IPR030374">
    <property type="entry name" value="PABS"/>
</dbReference>
<dbReference type="InterPro" id="IPR001045">
    <property type="entry name" value="Spermi_synthase"/>
</dbReference>
<comment type="similarity">
    <text evidence="1 4">Belongs to the spermidine/spermine synthase family.</text>
</comment>
<dbReference type="Gene3D" id="2.30.140.10">
    <property type="entry name" value="Spermidine synthase, tetramerisation domain"/>
    <property type="match status" value="1"/>
</dbReference>
<dbReference type="NCBIfam" id="TIGR00417">
    <property type="entry name" value="speE"/>
    <property type="match status" value="1"/>
</dbReference>
<feature type="non-terminal residue" evidence="6">
    <location>
        <position position="1"/>
    </location>
</feature>
<dbReference type="Gene3D" id="3.40.50.150">
    <property type="entry name" value="Vaccinia Virus protein VP39"/>
    <property type="match status" value="1"/>
</dbReference>
<dbReference type="NCBIfam" id="NF002010">
    <property type="entry name" value="PRK00811.1"/>
    <property type="match status" value="1"/>
</dbReference>
<dbReference type="PANTHER" id="PTHR11558:SF53">
    <property type="entry name" value="PUTRESCINE N-METHYLTRANSFERASE 1"/>
    <property type="match status" value="1"/>
</dbReference>
<organism evidence="6 7">
    <name type="scientific">Solanum stoloniferum</name>
    <dbReference type="NCBI Taxonomy" id="62892"/>
    <lineage>
        <taxon>Eukaryota</taxon>
        <taxon>Viridiplantae</taxon>
        <taxon>Streptophyta</taxon>
        <taxon>Embryophyta</taxon>
        <taxon>Tracheophyta</taxon>
        <taxon>Spermatophyta</taxon>
        <taxon>Magnoliopsida</taxon>
        <taxon>eudicotyledons</taxon>
        <taxon>Gunneridae</taxon>
        <taxon>Pentapetalae</taxon>
        <taxon>asterids</taxon>
        <taxon>lamiids</taxon>
        <taxon>Solanales</taxon>
        <taxon>Solanaceae</taxon>
        <taxon>Solanoideae</taxon>
        <taxon>Solaneae</taxon>
        <taxon>Solanum</taxon>
    </lineage>
</organism>
<dbReference type="Proteomes" id="UP001627284">
    <property type="component" value="Unassembled WGS sequence"/>
</dbReference>
<dbReference type="InterPro" id="IPR029063">
    <property type="entry name" value="SAM-dependent_MTases_sf"/>
</dbReference>
<evidence type="ECO:0000259" key="5">
    <source>
        <dbReference type="PROSITE" id="PS51006"/>
    </source>
</evidence>
<evidence type="ECO:0000256" key="1">
    <source>
        <dbReference type="ARBA" id="ARBA00007867"/>
    </source>
</evidence>
<evidence type="ECO:0000256" key="4">
    <source>
        <dbReference type="RuleBase" id="RU003836"/>
    </source>
</evidence>